<keyword evidence="3" id="KW-1185">Reference proteome</keyword>
<sequence length="187" mass="19419">MIDDNDDDNSELLNNSGGDGEDDTGVVSDAPRSVVPRHAPLAGQALGGAPMDPFGGMPEDTGDGAMPASIPPRNEADTISAGEARLLPLPRGPATKALQDPDPPVPDSPPYSPPHYTSDEEEEASTDDFHIEGPLISSTNDGPPTSRLPFGCPVNMLRAGPAIPSPESGYEFAMPGLHSRLKLTVCA</sequence>
<feature type="compositionally biased region" description="Pro residues" evidence="1">
    <location>
        <begin position="101"/>
        <end position="113"/>
    </location>
</feature>
<comment type="caution">
    <text evidence="2">The sequence shown here is derived from an EMBL/GenBank/DDBJ whole genome shotgun (WGS) entry which is preliminary data.</text>
</comment>
<gene>
    <name evidence="2" type="ORF">CYMTET_9745</name>
</gene>
<dbReference type="AlphaFoldDB" id="A0AAE0GR19"/>
<evidence type="ECO:0000313" key="3">
    <source>
        <dbReference type="Proteomes" id="UP001190700"/>
    </source>
</evidence>
<feature type="compositionally biased region" description="Acidic residues" evidence="1">
    <location>
        <begin position="1"/>
        <end position="10"/>
    </location>
</feature>
<organism evidence="2 3">
    <name type="scientific">Cymbomonas tetramitiformis</name>
    <dbReference type="NCBI Taxonomy" id="36881"/>
    <lineage>
        <taxon>Eukaryota</taxon>
        <taxon>Viridiplantae</taxon>
        <taxon>Chlorophyta</taxon>
        <taxon>Pyramimonadophyceae</taxon>
        <taxon>Pyramimonadales</taxon>
        <taxon>Pyramimonadaceae</taxon>
        <taxon>Cymbomonas</taxon>
    </lineage>
</organism>
<feature type="compositionally biased region" description="Low complexity" evidence="1">
    <location>
        <begin position="39"/>
        <end position="50"/>
    </location>
</feature>
<accession>A0AAE0GR19</accession>
<name>A0AAE0GR19_9CHLO</name>
<feature type="region of interest" description="Disordered" evidence="1">
    <location>
        <begin position="1"/>
        <end position="149"/>
    </location>
</feature>
<protein>
    <submittedName>
        <fullName evidence="2">Uncharacterized protein</fullName>
    </submittedName>
</protein>
<dbReference type="EMBL" id="LGRX02003266">
    <property type="protein sequence ID" value="KAK3282521.1"/>
    <property type="molecule type" value="Genomic_DNA"/>
</dbReference>
<proteinExistence type="predicted"/>
<evidence type="ECO:0000256" key="1">
    <source>
        <dbReference type="SAM" id="MobiDB-lite"/>
    </source>
</evidence>
<evidence type="ECO:0000313" key="2">
    <source>
        <dbReference type="EMBL" id="KAK3282521.1"/>
    </source>
</evidence>
<dbReference type="Proteomes" id="UP001190700">
    <property type="component" value="Unassembled WGS sequence"/>
</dbReference>
<reference evidence="2 3" key="1">
    <citation type="journal article" date="2015" name="Genome Biol. Evol.">
        <title>Comparative Genomics of a Bacterivorous Green Alga Reveals Evolutionary Causalities and Consequences of Phago-Mixotrophic Mode of Nutrition.</title>
        <authorList>
            <person name="Burns J.A."/>
            <person name="Paasch A."/>
            <person name="Narechania A."/>
            <person name="Kim E."/>
        </authorList>
    </citation>
    <scope>NUCLEOTIDE SEQUENCE [LARGE SCALE GENOMIC DNA]</scope>
    <source>
        <strain evidence="2 3">PLY_AMNH</strain>
    </source>
</reference>